<keyword evidence="4" id="KW-1185">Reference proteome</keyword>
<protein>
    <recommendedName>
        <fullName evidence="5">GYF domain-containing protein</fullName>
    </recommendedName>
</protein>
<keyword evidence="2" id="KW-1133">Transmembrane helix</keyword>
<keyword evidence="2" id="KW-0472">Membrane</keyword>
<dbReference type="OrthoDB" id="679074at2"/>
<dbReference type="Proteomes" id="UP000077177">
    <property type="component" value="Chromosome"/>
</dbReference>
<evidence type="ECO:0000256" key="2">
    <source>
        <dbReference type="SAM" id="Phobius"/>
    </source>
</evidence>
<evidence type="ECO:0000313" key="4">
    <source>
        <dbReference type="Proteomes" id="UP000077177"/>
    </source>
</evidence>
<evidence type="ECO:0008006" key="5">
    <source>
        <dbReference type="Google" id="ProtNLM"/>
    </source>
</evidence>
<evidence type="ECO:0000256" key="1">
    <source>
        <dbReference type="SAM" id="MobiDB-lite"/>
    </source>
</evidence>
<feature type="transmembrane region" description="Helical" evidence="2">
    <location>
        <begin position="181"/>
        <end position="202"/>
    </location>
</feature>
<reference evidence="4" key="1">
    <citation type="submission" date="2015-01" db="EMBL/GenBank/DDBJ databases">
        <title>Flavisolibacter sp./LCS9/ whole genome sequencing.</title>
        <authorList>
            <person name="Kim M.K."/>
            <person name="Srinivasan S."/>
            <person name="Lee J.-J."/>
        </authorList>
    </citation>
    <scope>NUCLEOTIDE SEQUENCE [LARGE SCALE GENOMIC DNA]</scope>
    <source>
        <strain evidence="4">LCS9</strain>
    </source>
</reference>
<keyword evidence="2" id="KW-0812">Transmembrane</keyword>
<name>A0A172U037_9BACT</name>
<accession>A0A172U037</accession>
<dbReference type="RefSeq" id="WP_066407686.1">
    <property type="nucleotide sequence ID" value="NZ_CP011390.1"/>
</dbReference>
<feature type="region of interest" description="Disordered" evidence="1">
    <location>
        <begin position="221"/>
        <end position="303"/>
    </location>
</feature>
<dbReference type="EMBL" id="CP011390">
    <property type="protein sequence ID" value="ANE52715.1"/>
    <property type="molecule type" value="Genomic_DNA"/>
</dbReference>
<proteinExistence type="predicted"/>
<reference evidence="3 4" key="2">
    <citation type="journal article" date="2016" name="Int. J. Syst. Evol. Microbiol.">
        <title>Flavisolibacter tropicus sp. nov., isolated from tropical soil.</title>
        <authorList>
            <person name="Lee J.J."/>
            <person name="Kang M.S."/>
            <person name="Kim G.S."/>
            <person name="Lee C.S."/>
            <person name="Lim S."/>
            <person name="Lee J."/>
            <person name="Roh S.H."/>
            <person name="Kang H."/>
            <person name="Ha J.M."/>
            <person name="Bae S."/>
            <person name="Jung H.Y."/>
            <person name="Kim M.K."/>
        </authorList>
    </citation>
    <scope>NUCLEOTIDE SEQUENCE [LARGE SCALE GENOMIC DNA]</scope>
    <source>
        <strain evidence="3 4">LCS9</strain>
    </source>
</reference>
<dbReference type="AlphaFoldDB" id="A0A172U037"/>
<organism evidence="3 4">
    <name type="scientific">Flavisolibacter tropicus</name>
    <dbReference type="NCBI Taxonomy" id="1492898"/>
    <lineage>
        <taxon>Bacteria</taxon>
        <taxon>Pseudomonadati</taxon>
        <taxon>Bacteroidota</taxon>
        <taxon>Chitinophagia</taxon>
        <taxon>Chitinophagales</taxon>
        <taxon>Chitinophagaceae</taxon>
        <taxon>Flavisolibacter</taxon>
    </lineage>
</organism>
<feature type="compositionally biased region" description="Polar residues" evidence="1">
    <location>
        <begin position="284"/>
        <end position="301"/>
    </location>
</feature>
<gene>
    <name evidence="3" type="ORF">SY85_21780</name>
</gene>
<feature type="compositionally biased region" description="Polar residues" evidence="1">
    <location>
        <begin position="231"/>
        <end position="256"/>
    </location>
</feature>
<evidence type="ECO:0000313" key="3">
    <source>
        <dbReference type="EMBL" id="ANE52715.1"/>
    </source>
</evidence>
<dbReference type="KEGG" id="fla:SY85_21780"/>
<sequence>MEKSYLLLHNNQQSGPFSLEELAGKALQAKDLVWVIGQSAGWRYPEEIEALKTFVQDNSPIPSTSAAGEPKKEVVSSQTIATFTTEKAASPSTRHIYVSFPSNPVTIVAEQAAVPEAATQSFEERVEKMRQRVACAETQKEIPQEPEVETKYSRSLDDIKAEYSSWMHKRKRRPNIDVKQIVIAATLFLGVVMGAWTVYHFISNSSTSESGKKDERLVEFHPTPVQPASMVKTNKVTQGNRRSNKAGRQSKNSNNLFVKATQREKSNDPVAPPQAKEGDIAANEKNNSPGSATEKQTTANSEKAAAVVDQLQLQADYVAANKRQQGVGGLEVAIKNNSNQMMKVVAVDVIYYGEGMEEIDRKTLYFSDLQPGQTLTRKAPAHKKAEGAYAQLGLISSEAGNIFYASN</sequence>